<dbReference type="GO" id="GO:0030288">
    <property type="term" value="C:outer membrane-bounded periplasmic space"/>
    <property type="evidence" value="ECO:0007669"/>
    <property type="project" value="TreeGrafter"/>
</dbReference>
<keyword evidence="7" id="KW-0793">Thylakoid</keyword>
<comment type="caution">
    <text evidence="15">The sequence shown here is derived from an EMBL/GenBank/DDBJ whole genome shotgun (WGS) entry which is preliminary data.</text>
</comment>
<dbReference type="EC" id="3.4.21.102" evidence="10"/>
<comment type="function">
    <text evidence="9">Cleavage of the 16 C-terminal residues from the D1 precursor of photosystem II (PSII). This proteolytic processing is necessary to allow the light-driven assembly of the oxygen-evolving cluster (a tetranuclear manganese), which is responsible for photosynthetic water oxidation.</text>
</comment>
<sequence>MGKTLKRWMAVLLLGVFLLSLEAGWAPVALGLTSEQQVFNEAWRIVNQAFVDDSFNHQNWWLVRQKTLKQPLPDREAAYAAIQSMLASLDDPFTRFLQPAQYRSLQSTTAGELSGVGLQIGQDPQTQKLEVIAPIEGSPAAGAGLKAHDQIWEIDRQSTTTLSLDEAAERMRGPMGSMVELTIHPADAVNDTDVKQVTLRRDRIEVNPVYSDLRPQPDGSQIGYIRLRQFNANATRQMQTAIQTLESQGATAYILDLRNNPGGLLQAGVDIAQQWLDPSPIVYTLDRLGTLNEFVANRSALTHAPLAVLINQGTASASEILAGALQDNGRAHLIGERTFGKGSIQSLFDLSDGSGLAVTIAKYETPLHKDINKIGIEPDQAVPLKSLGVDQLGTAADSQYQAAVDFLLTPAVIAGAP</sequence>
<dbReference type="EMBL" id="WVIC01000063">
    <property type="protein sequence ID" value="NCJ08668.1"/>
    <property type="molecule type" value="Genomic_DNA"/>
</dbReference>
<keyword evidence="5 13" id="KW-0378">Hydrolase</keyword>
<dbReference type="GO" id="GO:0004252">
    <property type="term" value="F:serine-type endopeptidase activity"/>
    <property type="evidence" value="ECO:0007669"/>
    <property type="project" value="UniProtKB-EC"/>
</dbReference>
<keyword evidence="4" id="KW-0732">Signal</keyword>
<dbReference type="PANTHER" id="PTHR32060">
    <property type="entry name" value="TAIL-SPECIFIC PROTEASE"/>
    <property type="match status" value="1"/>
</dbReference>
<dbReference type="GO" id="GO:0031979">
    <property type="term" value="C:plasma membrane-derived thylakoid lumen"/>
    <property type="evidence" value="ECO:0007669"/>
    <property type="project" value="UniProtKB-SubCell"/>
</dbReference>
<comment type="catalytic activity">
    <reaction evidence="8">
        <text>The enzyme shows specific recognition of a C-terminal tripeptide, Xaa-Yaa-Zaa, in which Xaa is preferably Ala or Leu, Yaa is preferably Ala or Tyr, and Zaa is preferably Ala, but then cleaves at a variable distance from the C-terminus. A typical cleavage is -Ala-Ala-|-Arg-Ala-Ala-Lys-Glu-Asn-Tyr-Ala-Leu-Ala-Ala.</text>
        <dbReference type="EC" id="3.4.21.102"/>
    </reaction>
</comment>
<dbReference type="CDD" id="cd07560">
    <property type="entry name" value="Peptidase_S41_CPP"/>
    <property type="match status" value="1"/>
</dbReference>
<evidence type="ECO:0000256" key="8">
    <source>
        <dbReference type="ARBA" id="ARBA00051784"/>
    </source>
</evidence>
<dbReference type="FunFam" id="3.30.750.44:FF:000002">
    <property type="entry name" value="carboxyl-terminal-processing peptidase 2, chloroplastic"/>
    <property type="match status" value="1"/>
</dbReference>
<dbReference type="PANTHER" id="PTHR32060:SF30">
    <property type="entry name" value="CARBOXY-TERMINAL PROCESSING PROTEASE CTPA"/>
    <property type="match status" value="1"/>
</dbReference>
<dbReference type="GO" id="GO:0006508">
    <property type="term" value="P:proteolysis"/>
    <property type="evidence" value="ECO:0007669"/>
    <property type="project" value="UniProtKB-KW"/>
</dbReference>
<dbReference type="NCBIfam" id="TIGR00225">
    <property type="entry name" value="prc"/>
    <property type="match status" value="1"/>
</dbReference>
<dbReference type="PROSITE" id="PS50106">
    <property type="entry name" value="PDZ"/>
    <property type="match status" value="1"/>
</dbReference>
<dbReference type="SUPFAM" id="SSF50156">
    <property type="entry name" value="PDZ domain-like"/>
    <property type="match status" value="1"/>
</dbReference>
<feature type="domain" description="PDZ" evidence="14">
    <location>
        <begin position="102"/>
        <end position="172"/>
    </location>
</feature>
<evidence type="ECO:0000256" key="5">
    <source>
        <dbReference type="ARBA" id="ARBA00022801"/>
    </source>
</evidence>
<dbReference type="AlphaFoldDB" id="A0A8K2A2H5"/>
<evidence type="ECO:0000256" key="6">
    <source>
        <dbReference type="ARBA" id="ARBA00022825"/>
    </source>
</evidence>
<dbReference type="Proteomes" id="UP000607397">
    <property type="component" value="Unassembled WGS sequence"/>
</dbReference>
<dbReference type="InterPro" id="IPR005151">
    <property type="entry name" value="Tail-specific_protease"/>
</dbReference>
<dbReference type="InterPro" id="IPR054621">
    <property type="entry name" value="Cterm_S41_CtpA"/>
</dbReference>
<organism evidence="15 16">
    <name type="scientific">Petrachloros mirabilis ULC683</name>
    <dbReference type="NCBI Taxonomy" id="2781853"/>
    <lineage>
        <taxon>Bacteria</taxon>
        <taxon>Bacillati</taxon>
        <taxon>Cyanobacteriota</taxon>
        <taxon>Cyanophyceae</taxon>
        <taxon>Synechococcales</taxon>
        <taxon>Petrachlorosaceae</taxon>
        <taxon>Petrachloros</taxon>
        <taxon>Petrachloros mirabilis</taxon>
    </lineage>
</organism>
<dbReference type="Pfam" id="PF03572">
    <property type="entry name" value="Peptidase_S41"/>
    <property type="match status" value="1"/>
</dbReference>
<dbReference type="SMART" id="SM00228">
    <property type="entry name" value="PDZ"/>
    <property type="match status" value="1"/>
</dbReference>
<evidence type="ECO:0000256" key="3">
    <source>
        <dbReference type="ARBA" id="ARBA00022670"/>
    </source>
</evidence>
<dbReference type="CDD" id="cd06782">
    <property type="entry name" value="cpPDZ_CPP-like"/>
    <property type="match status" value="1"/>
</dbReference>
<evidence type="ECO:0000256" key="1">
    <source>
        <dbReference type="ARBA" id="ARBA00004518"/>
    </source>
</evidence>
<dbReference type="InterPro" id="IPR001478">
    <property type="entry name" value="PDZ"/>
</dbReference>
<evidence type="ECO:0000256" key="9">
    <source>
        <dbReference type="ARBA" id="ARBA00053093"/>
    </source>
</evidence>
<proteinExistence type="inferred from homology"/>
<evidence type="ECO:0000256" key="12">
    <source>
        <dbReference type="ARBA" id="ARBA00080563"/>
    </source>
</evidence>
<dbReference type="InterPro" id="IPR029045">
    <property type="entry name" value="ClpP/crotonase-like_dom_sf"/>
</dbReference>
<evidence type="ECO:0000256" key="2">
    <source>
        <dbReference type="ARBA" id="ARBA00009179"/>
    </source>
</evidence>
<comment type="similarity">
    <text evidence="2 13">Belongs to the peptidase S41A family.</text>
</comment>
<evidence type="ECO:0000256" key="4">
    <source>
        <dbReference type="ARBA" id="ARBA00022729"/>
    </source>
</evidence>
<dbReference type="Gene3D" id="3.30.750.44">
    <property type="match status" value="1"/>
</dbReference>
<evidence type="ECO:0000313" key="16">
    <source>
        <dbReference type="Proteomes" id="UP000607397"/>
    </source>
</evidence>
<evidence type="ECO:0000313" key="15">
    <source>
        <dbReference type="EMBL" id="NCJ08668.1"/>
    </source>
</evidence>
<accession>A0A8K2A2H5</accession>
<dbReference type="NCBIfam" id="NF045588">
    <property type="entry name" value="Cterm_S41_CtpA"/>
    <property type="match status" value="1"/>
</dbReference>
<dbReference type="FunFam" id="2.30.42.10:FF:000063">
    <property type="entry name" value="Peptidase, S41 family"/>
    <property type="match status" value="1"/>
</dbReference>
<dbReference type="SMART" id="SM00245">
    <property type="entry name" value="TSPc"/>
    <property type="match status" value="1"/>
</dbReference>
<comment type="subcellular location">
    <subcellularLocation>
        <location evidence="1">Cellular thylakoid lumen</location>
    </subcellularLocation>
</comment>
<evidence type="ECO:0000256" key="13">
    <source>
        <dbReference type="RuleBase" id="RU004404"/>
    </source>
</evidence>
<dbReference type="SUPFAM" id="SSF52096">
    <property type="entry name" value="ClpP/crotonase"/>
    <property type="match status" value="1"/>
</dbReference>
<keyword evidence="3 13" id="KW-0645">Protease</keyword>
<evidence type="ECO:0000256" key="10">
    <source>
        <dbReference type="ARBA" id="ARBA00066637"/>
    </source>
</evidence>
<keyword evidence="16" id="KW-1185">Reference proteome</keyword>
<protein>
    <recommendedName>
        <fullName evidence="11">Carboxyl-terminal-processing protease</fullName>
        <ecNumber evidence="10">3.4.21.102</ecNumber>
    </recommendedName>
    <alternativeName>
        <fullName evidence="12">CtpA</fullName>
    </alternativeName>
</protein>
<dbReference type="Gene3D" id="2.30.42.10">
    <property type="match status" value="1"/>
</dbReference>
<dbReference type="Gene3D" id="3.90.226.10">
    <property type="entry name" value="2-enoyl-CoA Hydratase, Chain A, domain 1"/>
    <property type="match status" value="1"/>
</dbReference>
<dbReference type="RefSeq" id="WP_161827137.1">
    <property type="nucleotide sequence ID" value="NZ_WVIC01000063.1"/>
</dbReference>
<reference evidence="15" key="1">
    <citation type="submission" date="2019-12" db="EMBL/GenBank/DDBJ databases">
        <title>High-Quality draft genome sequences of three cyanobacteria isolated from the limestone walls of the Old Cathedral of Coimbra.</title>
        <authorList>
            <person name="Tiago I."/>
            <person name="Soares F."/>
            <person name="Portugal A."/>
        </authorList>
    </citation>
    <scope>NUCLEOTIDE SEQUENCE [LARGE SCALE GENOMIC DNA]</scope>
    <source>
        <strain evidence="15">C</strain>
    </source>
</reference>
<dbReference type="FunFam" id="3.90.226.10:FF:000023">
    <property type="entry name" value="Carboxyl-terminal processing protease"/>
    <property type="match status" value="1"/>
</dbReference>
<evidence type="ECO:0000256" key="11">
    <source>
        <dbReference type="ARBA" id="ARBA00069724"/>
    </source>
</evidence>
<gene>
    <name evidence="15" type="ORF">GS597_19590</name>
</gene>
<dbReference type="InterPro" id="IPR004447">
    <property type="entry name" value="Peptidase_S41A"/>
</dbReference>
<keyword evidence="6 13" id="KW-0720">Serine protease</keyword>
<evidence type="ECO:0000256" key="7">
    <source>
        <dbReference type="ARBA" id="ARBA00023078"/>
    </source>
</evidence>
<dbReference type="GO" id="GO:0007165">
    <property type="term" value="P:signal transduction"/>
    <property type="evidence" value="ECO:0007669"/>
    <property type="project" value="TreeGrafter"/>
</dbReference>
<name>A0A8K2A2H5_9CYAN</name>
<dbReference type="InterPro" id="IPR036034">
    <property type="entry name" value="PDZ_sf"/>
</dbReference>
<dbReference type="Pfam" id="PF00595">
    <property type="entry name" value="PDZ"/>
    <property type="match status" value="1"/>
</dbReference>
<evidence type="ECO:0000259" key="14">
    <source>
        <dbReference type="PROSITE" id="PS50106"/>
    </source>
</evidence>